<organism evidence="5 6">
    <name type="scientific">Corchorus olitorius</name>
    <dbReference type="NCBI Taxonomy" id="93759"/>
    <lineage>
        <taxon>Eukaryota</taxon>
        <taxon>Viridiplantae</taxon>
        <taxon>Streptophyta</taxon>
        <taxon>Embryophyta</taxon>
        <taxon>Tracheophyta</taxon>
        <taxon>Spermatophyta</taxon>
        <taxon>Magnoliopsida</taxon>
        <taxon>eudicotyledons</taxon>
        <taxon>Gunneridae</taxon>
        <taxon>Pentapetalae</taxon>
        <taxon>rosids</taxon>
        <taxon>malvids</taxon>
        <taxon>Malvales</taxon>
        <taxon>Malvaceae</taxon>
        <taxon>Grewioideae</taxon>
        <taxon>Apeibeae</taxon>
        <taxon>Corchorus</taxon>
    </lineage>
</organism>
<proteinExistence type="inferred from homology"/>
<dbReference type="AlphaFoldDB" id="A0A1R3GX75"/>
<evidence type="ECO:0000256" key="3">
    <source>
        <dbReference type="RuleBase" id="RU361155"/>
    </source>
</evidence>
<comment type="caution">
    <text evidence="5">The sequence shown here is derived from an EMBL/GenBank/DDBJ whole genome shotgun (WGS) entry which is preliminary data.</text>
</comment>
<name>A0A1R3GX75_9ROSI</name>
<dbReference type="Proteomes" id="UP000187203">
    <property type="component" value="Unassembled WGS sequence"/>
</dbReference>
<keyword evidence="2 3" id="KW-0808">Transferase</keyword>
<comment type="similarity">
    <text evidence="1 3">Belongs to the sulfotransferase 1 family.</text>
</comment>
<evidence type="ECO:0000256" key="1">
    <source>
        <dbReference type="ARBA" id="ARBA00005771"/>
    </source>
</evidence>
<dbReference type="Pfam" id="PF00685">
    <property type="entry name" value="Sulfotransfer_1"/>
    <property type="match status" value="1"/>
</dbReference>
<dbReference type="EMBL" id="AWUE01021335">
    <property type="protein sequence ID" value="OMO62683.1"/>
    <property type="molecule type" value="Genomic_DNA"/>
</dbReference>
<dbReference type="Gene3D" id="3.40.50.300">
    <property type="entry name" value="P-loop containing nucleotide triphosphate hydrolases"/>
    <property type="match status" value="1"/>
</dbReference>
<reference evidence="6" key="1">
    <citation type="submission" date="2013-09" db="EMBL/GenBank/DDBJ databases">
        <title>Corchorus olitorius genome sequencing.</title>
        <authorList>
            <person name="Alam M."/>
            <person name="Haque M.S."/>
            <person name="Islam M.S."/>
            <person name="Emdad E.M."/>
            <person name="Islam M.M."/>
            <person name="Ahmed B."/>
            <person name="Halim A."/>
            <person name="Hossen Q.M.M."/>
            <person name="Hossain M.Z."/>
            <person name="Ahmed R."/>
            <person name="Khan M.M."/>
            <person name="Islam R."/>
            <person name="Rashid M.M."/>
            <person name="Khan S.A."/>
            <person name="Rahman M.S."/>
            <person name="Alam M."/>
            <person name="Yahiya A.S."/>
            <person name="Khan M.S."/>
            <person name="Azam M.S."/>
            <person name="Haque T."/>
            <person name="Lashkar M.Z.H."/>
            <person name="Akhand A.I."/>
            <person name="Morshed G."/>
            <person name="Roy S."/>
            <person name="Uddin K.S."/>
            <person name="Rabeya T."/>
            <person name="Hossain A.S."/>
            <person name="Chowdhury A."/>
            <person name="Snigdha A.R."/>
            <person name="Mortoza M.S."/>
            <person name="Matin S.A."/>
            <person name="Hoque S.M.E."/>
            <person name="Islam M.K."/>
            <person name="Roy D.K."/>
            <person name="Haider R."/>
            <person name="Moosa M.M."/>
            <person name="Elias S.M."/>
            <person name="Hasan A.M."/>
            <person name="Jahan S."/>
            <person name="Shafiuddin M."/>
            <person name="Mahmood N."/>
            <person name="Shommy N.S."/>
        </authorList>
    </citation>
    <scope>NUCLEOTIDE SEQUENCE [LARGE SCALE GENOMIC DNA]</scope>
    <source>
        <strain evidence="6">cv. O-4</strain>
    </source>
</reference>
<gene>
    <name evidence="5" type="ORF">COLO4_32949</name>
</gene>
<protein>
    <recommendedName>
        <fullName evidence="3">Sulfotransferase</fullName>
        <ecNumber evidence="3">2.8.2.-</ecNumber>
    </recommendedName>
</protein>
<evidence type="ECO:0000313" key="5">
    <source>
        <dbReference type="EMBL" id="OMO62683.1"/>
    </source>
</evidence>
<dbReference type="GO" id="GO:0008146">
    <property type="term" value="F:sulfotransferase activity"/>
    <property type="evidence" value="ECO:0007669"/>
    <property type="project" value="InterPro"/>
</dbReference>
<keyword evidence="6" id="KW-1185">Reference proteome</keyword>
<dbReference type="InterPro" id="IPR027417">
    <property type="entry name" value="P-loop_NTPase"/>
</dbReference>
<dbReference type="SUPFAM" id="SSF52540">
    <property type="entry name" value="P-loop containing nucleoside triphosphate hydrolases"/>
    <property type="match status" value="1"/>
</dbReference>
<dbReference type="OrthoDB" id="205623at2759"/>
<evidence type="ECO:0000259" key="4">
    <source>
        <dbReference type="Pfam" id="PF00685"/>
    </source>
</evidence>
<dbReference type="InterPro" id="IPR000863">
    <property type="entry name" value="Sulfotransferase_dom"/>
</dbReference>
<evidence type="ECO:0000313" key="6">
    <source>
        <dbReference type="Proteomes" id="UP000187203"/>
    </source>
</evidence>
<sequence length="99" mass="11505">MVLFFKYEDLKTNTSFHVKRLAEFMGFPFTPEEENSQGAIDKIIELCSLQTLSSLEVNRNGKQRQNSMFEINNHLFFQKGKVGDWKSAMTPEMGHVWTV</sequence>
<dbReference type="EC" id="2.8.2.-" evidence="3"/>
<feature type="domain" description="Sulfotransferase" evidence="4">
    <location>
        <begin position="2"/>
        <end position="93"/>
    </location>
</feature>
<evidence type="ECO:0000256" key="2">
    <source>
        <dbReference type="ARBA" id="ARBA00022679"/>
    </source>
</evidence>
<accession>A0A1R3GX75</accession>
<dbReference type="PANTHER" id="PTHR11783">
    <property type="entry name" value="SULFOTRANSFERASE SULT"/>
    <property type="match status" value="1"/>
</dbReference>